<sequence>MTTAMAAYGTEHFRSHDNLRLMDETVAEVFGMMLGHETSIVAEQEDAMSERRTAIVGFSGALRGCCEVRMNSMAARTVTSAMLGAPMVDAEDPSIGDAVGEICNMIAGGWKNRVPALASACALSPPTIISGSDYVVKLGTPSIKFLRTYQFGGQTMQITMQCEELARA</sequence>
<accession>A0A1I6L2A8</accession>
<name>A0A1I6L2A8_9BACT</name>
<dbReference type="SUPFAM" id="SSF103039">
    <property type="entry name" value="CheC-like"/>
    <property type="match status" value="1"/>
</dbReference>
<evidence type="ECO:0000313" key="3">
    <source>
        <dbReference type="EMBL" id="SFR97586.1"/>
    </source>
</evidence>
<dbReference type="OrthoDB" id="9790435at2"/>
<gene>
    <name evidence="3" type="ORF">SAMN05421771_0149</name>
</gene>
<dbReference type="InterPro" id="IPR028976">
    <property type="entry name" value="CheC-like_sf"/>
</dbReference>
<organism evidence="3 4">
    <name type="scientific">Granulicella pectinivorans</name>
    <dbReference type="NCBI Taxonomy" id="474950"/>
    <lineage>
        <taxon>Bacteria</taxon>
        <taxon>Pseudomonadati</taxon>
        <taxon>Acidobacteriota</taxon>
        <taxon>Terriglobia</taxon>
        <taxon>Terriglobales</taxon>
        <taxon>Acidobacteriaceae</taxon>
        <taxon>Granulicella</taxon>
    </lineage>
</organism>
<dbReference type="Proteomes" id="UP000199024">
    <property type="component" value="Unassembled WGS sequence"/>
</dbReference>
<dbReference type="CDD" id="cd17906">
    <property type="entry name" value="CheX"/>
    <property type="match status" value="1"/>
</dbReference>
<dbReference type="AlphaFoldDB" id="A0A1I6L2A8"/>
<dbReference type="PANTHER" id="PTHR39452:SF1">
    <property type="entry name" value="CHEY-P PHOSPHATASE CHEX"/>
    <property type="match status" value="1"/>
</dbReference>
<dbReference type="EMBL" id="FOZL01000001">
    <property type="protein sequence ID" value="SFR97586.1"/>
    <property type="molecule type" value="Genomic_DNA"/>
</dbReference>
<dbReference type="Pfam" id="PF13690">
    <property type="entry name" value="CheX"/>
    <property type="match status" value="1"/>
</dbReference>
<feature type="domain" description="Chemotaxis phosphatase CheX-like" evidence="2">
    <location>
        <begin position="53"/>
        <end position="137"/>
    </location>
</feature>
<dbReference type="PANTHER" id="PTHR39452">
    <property type="entry name" value="CHEY-P PHOSPHATASE CHEX"/>
    <property type="match status" value="1"/>
</dbReference>
<evidence type="ECO:0000259" key="2">
    <source>
        <dbReference type="Pfam" id="PF13690"/>
    </source>
</evidence>
<evidence type="ECO:0000313" key="4">
    <source>
        <dbReference type="Proteomes" id="UP000199024"/>
    </source>
</evidence>
<dbReference type="InterPro" id="IPR038756">
    <property type="entry name" value="CheX-like"/>
</dbReference>
<keyword evidence="4" id="KW-1185">Reference proteome</keyword>
<evidence type="ECO:0000256" key="1">
    <source>
        <dbReference type="ARBA" id="ARBA00022500"/>
    </source>
</evidence>
<protein>
    <submittedName>
        <fullName evidence="3">Chemotaxis protein CheX</fullName>
    </submittedName>
</protein>
<dbReference type="RefSeq" id="WP_089835693.1">
    <property type="nucleotide sequence ID" value="NZ_FOZL01000001.1"/>
</dbReference>
<dbReference type="Gene3D" id="3.40.1550.10">
    <property type="entry name" value="CheC-like"/>
    <property type="match status" value="1"/>
</dbReference>
<dbReference type="GO" id="GO:0006935">
    <property type="term" value="P:chemotaxis"/>
    <property type="evidence" value="ECO:0007669"/>
    <property type="project" value="UniProtKB-KW"/>
</dbReference>
<dbReference type="InterPro" id="IPR028051">
    <property type="entry name" value="CheX-like_dom"/>
</dbReference>
<dbReference type="STRING" id="474950.SAMN05421771_0149"/>
<reference evidence="3 4" key="1">
    <citation type="submission" date="2016-10" db="EMBL/GenBank/DDBJ databases">
        <authorList>
            <person name="de Groot N.N."/>
        </authorList>
    </citation>
    <scope>NUCLEOTIDE SEQUENCE [LARGE SCALE GENOMIC DNA]</scope>
    <source>
        <strain evidence="3 4">DSM 21001</strain>
    </source>
</reference>
<keyword evidence="1" id="KW-0145">Chemotaxis</keyword>
<proteinExistence type="predicted"/>